<evidence type="ECO:0000256" key="3">
    <source>
        <dbReference type="ARBA" id="ARBA00022723"/>
    </source>
</evidence>
<keyword evidence="4 8" id="KW-0378">Hydrolase</keyword>
<dbReference type="Pfam" id="PF00293">
    <property type="entry name" value="NUDIX"/>
    <property type="match status" value="1"/>
</dbReference>
<dbReference type="Pfam" id="PF09296">
    <property type="entry name" value="NUDIX-like"/>
    <property type="match status" value="1"/>
</dbReference>
<dbReference type="InterPro" id="IPR000086">
    <property type="entry name" value="NUDIX_hydrolase_dom"/>
</dbReference>
<dbReference type="InterPro" id="IPR015797">
    <property type="entry name" value="NUDIX_hydrolase-like_dom_sf"/>
</dbReference>
<reference evidence="8" key="1">
    <citation type="submission" date="2022-12" db="EMBL/GenBank/DDBJ databases">
        <title>Bacterial isolates from different developmental stages of Nematostella vectensis.</title>
        <authorList>
            <person name="Fraune S."/>
        </authorList>
    </citation>
    <scope>NUCLEOTIDE SEQUENCE</scope>
    <source>
        <strain evidence="8">G21630-S1</strain>
    </source>
</reference>
<evidence type="ECO:0000313" key="9">
    <source>
        <dbReference type="Proteomes" id="UP001069802"/>
    </source>
</evidence>
<dbReference type="PROSITE" id="PS51462">
    <property type="entry name" value="NUDIX"/>
    <property type="match status" value="1"/>
</dbReference>
<dbReference type="InterPro" id="IPR049734">
    <property type="entry name" value="NudC-like_C"/>
</dbReference>
<dbReference type="EMBL" id="JAPWGY010000004">
    <property type="protein sequence ID" value="MCZ4281583.1"/>
    <property type="molecule type" value="Genomic_DNA"/>
</dbReference>
<dbReference type="InterPro" id="IPR050241">
    <property type="entry name" value="NAD-cap_RNA_hydrolase_NudC"/>
</dbReference>
<dbReference type="Pfam" id="PF09297">
    <property type="entry name" value="Zn_ribbon_NUD"/>
    <property type="match status" value="1"/>
</dbReference>
<evidence type="ECO:0000256" key="2">
    <source>
        <dbReference type="ARBA" id="ARBA00012381"/>
    </source>
</evidence>
<gene>
    <name evidence="8" type="primary">nudC</name>
    <name evidence="8" type="ORF">O4H49_12395</name>
</gene>
<dbReference type="NCBIfam" id="NF001299">
    <property type="entry name" value="PRK00241.1"/>
    <property type="match status" value="1"/>
</dbReference>
<dbReference type="EC" id="3.6.1.22" evidence="2"/>
<evidence type="ECO:0000256" key="1">
    <source>
        <dbReference type="ARBA" id="ARBA00001946"/>
    </source>
</evidence>
<organism evidence="8 9">
    <name type="scientific">Kiloniella laminariae</name>
    <dbReference type="NCBI Taxonomy" id="454162"/>
    <lineage>
        <taxon>Bacteria</taxon>
        <taxon>Pseudomonadati</taxon>
        <taxon>Pseudomonadota</taxon>
        <taxon>Alphaproteobacteria</taxon>
        <taxon>Rhodospirillales</taxon>
        <taxon>Kiloniellaceae</taxon>
        <taxon>Kiloniella</taxon>
    </lineage>
</organism>
<evidence type="ECO:0000256" key="6">
    <source>
        <dbReference type="ARBA" id="ARBA00023027"/>
    </source>
</evidence>
<accession>A0ABT4LKE4</accession>
<keyword evidence="6" id="KW-0520">NAD</keyword>
<protein>
    <recommendedName>
        <fullName evidence="2">NAD(+) diphosphatase</fullName>
        <ecNumber evidence="2">3.6.1.22</ecNumber>
    </recommendedName>
</protein>
<feature type="domain" description="Nudix hydrolase" evidence="7">
    <location>
        <begin position="166"/>
        <end position="292"/>
    </location>
</feature>
<evidence type="ECO:0000256" key="5">
    <source>
        <dbReference type="ARBA" id="ARBA00022842"/>
    </source>
</evidence>
<proteinExistence type="predicted"/>
<evidence type="ECO:0000256" key="4">
    <source>
        <dbReference type="ARBA" id="ARBA00022801"/>
    </source>
</evidence>
<comment type="caution">
    <text evidence="8">The sequence shown here is derived from an EMBL/GenBank/DDBJ whole genome shotgun (WGS) entry which is preliminary data.</text>
</comment>
<evidence type="ECO:0000259" key="7">
    <source>
        <dbReference type="PROSITE" id="PS51462"/>
    </source>
</evidence>
<dbReference type="Proteomes" id="UP001069802">
    <property type="component" value="Unassembled WGS sequence"/>
</dbReference>
<dbReference type="GO" id="GO:0016787">
    <property type="term" value="F:hydrolase activity"/>
    <property type="evidence" value="ECO:0007669"/>
    <property type="project" value="UniProtKB-KW"/>
</dbReference>
<dbReference type="PROSITE" id="PS00893">
    <property type="entry name" value="NUDIX_BOX"/>
    <property type="match status" value="1"/>
</dbReference>
<evidence type="ECO:0000313" key="8">
    <source>
        <dbReference type="EMBL" id="MCZ4281583.1"/>
    </source>
</evidence>
<comment type="cofactor">
    <cofactor evidence="1">
        <name>Mg(2+)</name>
        <dbReference type="ChEBI" id="CHEBI:18420"/>
    </cofactor>
</comment>
<sequence>MSGKLHIYTTEKLDRAAHLRVLPEQLQGYRSAPNSLVTTVWGHRGLFVSETAPVPLFLSALDASEIFEIAEEIIFLGLKDEQPILGAILPQSESPPPLRKGVFLDIRDHWSFLDPDDAAIMSYARGLAHWHRQHRFCGSCGNPTRSVEAGHVRHCTGESCGRMHFPRTDPAVIMRVTDGDWCLLARNAGWRPGGHSVLAGFLEIGESLEQTVIREVREEVGIHVRNVKYHSSQPWPFPASLMVGFTAEGNRHDPLVLDPKEIESARWFHRDELKASPENDSFNLPRKDSISRVLVEDWLAEK</sequence>
<dbReference type="PANTHER" id="PTHR42904:SF8">
    <property type="entry name" value="NAD(+) DIPHOSPHATASE"/>
    <property type="match status" value="1"/>
</dbReference>
<dbReference type="InterPro" id="IPR015376">
    <property type="entry name" value="Znr_NADH_PPase"/>
</dbReference>
<name>A0ABT4LKE4_9PROT</name>
<dbReference type="CDD" id="cd03429">
    <property type="entry name" value="NUDIX_NADH_pyrophosphatase_Nudt13"/>
    <property type="match status" value="1"/>
</dbReference>
<keyword evidence="5" id="KW-0460">Magnesium</keyword>
<dbReference type="Gene3D" id="3.90.79.20">
    <property type="match status" value="1"/>
</dbReference>
<dbReference type="InterPro" id="IPR015375">
    <property type="entry name" value="NADH_PPase-like_N"/>
</dbReference>
<keyword evidence="9" id="KW-1185">Reference proteome</keyword>
<dbReference type="SUPFAM" id="SSF55811">
    <property type="entry name" value="Nudix"/>
    <property type="match status" value="1"/>
</dbReference>
<dbReference type="RefSeq" id="WP_269423750.1">
    <property type="nucleotide sequence ID" value="NZ_JAPWGY010000004.1"/>
</dbReference>
<dbReference type="Gene3D" id="3.90.79.10">
    <property type="entry name" value="Nucleoside Triphosphate Pyrophosphohydrolase"/>
    <property type="match status" value="1"/>
</dbReference>
<dbReference type="InterPro" id="IPR020084">
    <property type="entry name" value="NUDIX_hydrolase_CS"/>
</dbReference>
<dbReference type="PANTHER" id="PTHR42904">
    <property type="entry name" value="NUDIX HYDROLASE, NUDC SUBFAMILY"/>
    <property type="match status" value="1"/>
</dbReference>
<keyword evidence="3" id="KW-0479">Metal-binding</keyword>